<comment type="caution">
    <text evidence="1">The sequence shown here is derived from an EMBL/GenBank/DDBJ whole genome shotgun (WGS) entry which is preliminary data.</text>
</comment>
<organism evidence="1 2">
    <name type="scientific">Sphingomonas natans</name>
    <dbReference type="NCBI Taxonomy" id="3063330"/>
    <lineage>
        <taxon>Bacteria</taxon>
        <taxon>Pseudomonadati</taxon>
        <taxon>Pseudomonadota</taxon>
        <taxon>Alphaproteobacteria</taxon>
        <taxon>Sphingomonadales</taxon>
        <taxon>Sphingomonadaceae</taxon>
        <taxon>Sphingomonas</taxon>
    </lineage>
</organism>
<evidence type="ECO:0000313" key="2">
    <source>
        <dbReference type="Proteomes" id="UP001169764"/>
    </source>
</evidence>
<proteinExistence type="predicted"/>
<dbReference type="Proteomes" id="UP001169764">
    <property type="component" value="Unassembled WGS sequence"/>
</dbReference>
<protein>
    <recommendedName>
        <fullName evidence="3">CDP-Glycerol:Poly(Glycerophosphate) glycerophosphotransferase</fullName>
    </recommendedName>
</protein>
<reference evidence="1" key="1">
    <citation type="submission" date="2023-07" db="EMBL/GenBank/DDBJ databases">
        <authorList>
            <person name="Kim M."/>
        </authorList>
    </citation>
    <scope>NUCLEOTIDE SEQUENCE</scope>
    <source>
        <strain evidence="1">BIUV-7</strain>
    </source>
</reference>
<evidence type="ECO:0000313" key="1">
    <source>
        <dbReference type="EMBL" id="MDO6413894.1"/>
    </source>
</evidence>
<dbReference type="InterPro" id="IPR043148">
    <property type="entry name" value="TagF_C"/>
</dbReference>
<gene>
    <name evidence="1" type="ORF">Q4F19_05830</name>
</gene>
<dbReference type="Gene3D" id="3.40.50.12580">
    <property type="match status" value="1"/>
</dbReference>
<keyword evidence="2" id="KW-1185">Reference proteome</keyword>
<dbReference type="EMBL" id="JAUOTP010000002">
    <property type="protein sequence ID" value="MDO6413894.1"/>
    <property type="molecule type" value="Genomic_DNA"/>
</dbReference>
<accession>A0ABT8Y835</accession>
<evidence type="ECO:0008006" key="3">
    <source>
        <dbReference type="Google" id="ProtNLM"/>
    </source>
</evidence>
<dbReference type="SUPFAM" id="SSF53756">
    <property type="entry name" value="UDP-Glycosyltransferase/glycogen phosphorylase"/>
    <property type="match status" value="1"/>
</dbReference>
<sequence length="383" mass="42394">MRLSSSAAVGPAAALPSVAFLFLGETLLIPHLWPIAEALAQAAPDLAIHIWVATSAHERLLAPWAAAWPNMSLRRAPGFRDLPDLPPGANPPLPPKLPMLARLAPLLRSSAVTVCAEQTSLWIPFLAPWLGLRFVKTSHGVGSMSARDDRRRRAATRMLVPSERERTTYLARGFDPARVVATGYVKASFRQRTSAAALFATDRPILLYTPHWQRHRSSWWAWGREIVAFLAAQDRWNVILAPHQRLFEHDPEAAAVLEAVAHLPHMHCDRQSFAMVDGSYTAAADLYLGDSSSQVVEYLARPRPCLFLNPQKIDWQATDDHDFWRCGDVVDRLSDLEDALATASNRHPIYAATQQSFAQSSLGDTSDQAPKNCAKTILSLAQR</sequence>
<name>A0ABT8Y835_9SPHN</name>
<dbReference type="RefSeq" id="WP_303540650.1">
    <property type="nucleotide sequence ID" value="NZ_JAUOTP010000002.1"/>
</dbReference>